<dbReference type="PANTHER" id="PTHR11575">
    <property type="entry name" value="5'-NUCLEOTIDASE-RELATED"/>
    <property type="match status" value="1"/>
</dbReference>
<keyword evidence="2" id="KW-0547">Nucleotide-binding</keyword>
<dbReference type="Gene3D" id="3.90.780.10">
    <property type="entry name" value="5'-Nucleotidase, C-terminal domain"/>
    <property type="match status" value="1"/>
</dbReference>
<dbReference type="InterPro" id="IPR029052">
    <property type="entry name" value="Metallo-depent_PP-like"/>
</dbReference>
<dbReference type="GO" id="GO:0009166">
    <property type="term" value="P:nucleotide catabolic process"/>
    <property type="evidence" value="ECO:0007669"/>
    <property type="project" value="InterPro"/>
</dbReference>
<reference evidence="6" key="1">
    <citation type="submission" date="2016-10" db="EMBL/GenBank/DDBJ databases">
        <authorList>
            <person name="Varghese N."/>
            <person name="Submissions S."/>
        </authorList>
    </citation>
    <scope>NUCLEOTIDE SEQUENCE [LARGE SCALE GENOMIC DNA]</scope>
    <source>
        <strain evidence="6">BL9</strain>
    </source>
</reference>
<proteinExistence type="inferred from homology"/>
<dbReference type="Pfam" id="PF00149">
    <property type="entry name" value="Metallophos"/>
    <property type="match status" value="1"/>
</dbReference>
<dbReference type="GO" id="GO:0008253">
    <property type="term" value="F:5'-nucleotidase activity"/>
    <property type="evidence" value="ECO:0007669"/>
    <property type="project" value="TreeGrafter"/>
</dbReference>
<name>A0A1G5IAU3_9BACL</name>
<dbReference type="SUPFAM" id="SSF56300">
    <property type="entry name" value="Metallo-dependent phosphatases"/>
    <property type="match status" value="1"/>
</dbReference>
<keyword evidence="2" id="KW-0378">Hydrolase</keyword>
<dbReference type="GO" id="GO:0046872">
    <property type="term" value="F:metal ion binding"/>
    <property type="evidence" value="ECO:0007669"/>
    <property type="project" value="InterPro"/>
</dbReference>
<keyword evidence="1" id="KW-0732">Signal</keyword>
<dbReference type="InterPro" id="IPR006179">
    <property type="entry name" value="5_nucleotidase/apyrase"/>
</dbReference>
<evidence type="ECO:0000259" key="4">
    <source>
        <dbReference type="Pfam" id="PF02872"/>
    </source>
</evidence>
<accession>A0A1G5IAU3</accession>
<dbReference type="GO" id="GO:0030288">
    <property type="term" value="C:outer membrane-bounded periplasmic space"/>
    <property type="evidence" value="ECO:0007669"/>
    <property type="project" value="TreeGrafter"/>
</dbReference>
<dbReference type="GO" id="GO:0008768">
    <property type="term" value="F:UDP-sugar diphosphatase activity"/>
    <property type="evidence" value="ECO:0007669"/>
    <property type="project" value="TreeGrafter"/>
</dbReference>
<protein>
    <submittedName>
        <fullName evidence="5">2',3'-cyclic-nucleotide 2'-phosphodiesterase/5'-or 3'-nucleotidase, 5'-nucleotidase family</fullName>
    </submittedName>
</protein>
<dbReference type="GO" id="GO:0000166">
    <property type="term" value="F:nucleotide binding"/>
    <property type="evidence" value="ECO:0007669"/>
    <property type="project" value="UniProtKB-KW"/>
</dbReference>
<dbReference type="Proteomes" id="UP000198538">
    <property type="component" value="Unassembled WGS sequence"/>
</dbReference>
<dbReference type="PRINTS" id="PR01607">
    <property type="entry name" value="APYRASEFAMLY"/>
</dbReference>
<feature type="domain" description="5'-Nucleotidase C-terminal" evidence="4">
    <location>
        <begin position="284"/>
        <end position="426"/>
    </location>
</feature>
<keyword evidence="6" id="KW-1185">Reference proteome</keyword>
<dbReference type="RefSeq" id="WP_090920127.1">
    <property type="nucleotide sequence ID" value="NZ_FMVM01000008.1"/>
</dbReference>
<evidence type="ECO:0000259" key="3">
    <source>
        <dbReference type="Pfam" id="PF00149"/>
    </source>
</evidence>
<evidence type="ECO:0000313" key="6">
    <source>
        <dbReference type="Proteomes" id="UP000198538"/>
    </source>
</evidence>
<dbReference type="InterPro" id="IPR006146">
    <property type="entry name" value="5'-Nucleotdase_CS"/>
</dbReference>
<evidence type="ECO:0000313" key="5">
    <source>
        <dbReference type="EMBL" id="SCY72438.1"/>
    </source>
</evidence>
<dbReference type="Gene3D" id="3.60.21.10">
    <property type="match status" value="1"/>
</dbReference>
<gene>
    <name evidence="5" type="ORF">SAMN05720606_108110</name>
</gene>
<evidence type="ECO:0000256" key="1">
    <source>
        <dbReference type="ARBA" id="ARBA00022729"/>
    </source>
</evidence>
<dbReference type="EMBL" id="FMVM01000008">
    <property type="protein sequence ID" value="SCY72438.1"/>
    <property type="molecule type" value="Genomic_DNA"/>
</dbReference>
<dbReference type="PANTHER" id="PTHR11575:SF23">
    <property type="entry name" value="5-NUCLEOTIDASE FAMILY PROTEIN"/>
    <property type="match status" value="1"/>
</dbReference>
<dbReference type="CDD" id="cd00845">
    <property type="entry name" value="MPP_UshA_N_like"/>
    <property type="match status" value="1"/>
</dbReference>
<dbReference type="AlphaFoldDB" id="A0A1G5IAU3"/>
<dbReference type="InterPro" id="IPR004843">
    <property type="entry name" value="Calcineurin-like_PHP"/>
</dbReference>
<comment type="similarity">
    <text evidence="2">Belongs to the 5'-nucleotidase family.</text>
</comment>
<dbReference type="PROSITE" id="PS00785">
    <property type="entry name" value="5_NUCLEOTIDASE_1"/>
    <property type="match status" value="1"/>
</dbReference>
<dbReference type="SUPFAM" id="SSF55816">
    <property type="entry name" value="5'-nucleotidase (syn. UDP-sugar hydrolase), C-terminal domain"/>
    <property type="match status" value="1"/>
</dbReference>
<feature type="domain" description="Calcineurin-like phosphoesterase" evidence="3">
    <location>
        <begin position="9"/>
        <end position="205"/>
    </location>
</feature>
<dbReference type="InterPro" id="IPR036907">
    <property type="entry name" value="5'-Nucleotdase_C_sf"/>
</dbReference>
<evidence type="ECO:0000256" key="2">
    <source>
        <dbReference type="RuleBase" id="RU362119"/>
    </source>
</evidence>
<sequence length="476" mass="52295">MRSSEKQTLTILHTNDIHSHFGSMSAIAAMINEERAQGGHLLVLDIGDHMDRMAVETEGTLGMANVDVLNLTGYDAITIGNNEGLTFTPDQLAQSYTGLLCPIVCGNVVEQDTGRPPAWMKPWIIVEKGPFRIGLLGATAPFNTFYELLGWQVTDPVETLRDQVEVLREQVDVIVVLSHLGLSTDKRLAEQVEGIDVVLGGHTHHVLEEPLLIGNTVLGAAGKFGQWLGRVVLERAGQAEPVQLVSSGCVPVHSNMLEEQVSLAIATNRKEAERLLDQTAVITDRTLPVYYERESPFAILLAQAVRHFTKAEISLVNAGQLLGNLPQGDITKGMLHSLCPSPINACTICLNGDQIREALEQSLLEEFFSKPIVGFGFRGRILGTLCVDGIEVLYDPSAPAYDKIQSIYVNGMPMDGKREYVVGTLDMFTFNVGYPSLAQGSNIQYHLPEFIRDLLEEELKRPGALEESLRNRWLSS</sequence>
<dbReference type="STRING" id="582692.SAMN05720606_108110"/>
<dbReference type="InterPro" id="IPR008334">
    <property type="entry name" value="5'-Nucleotdase_C"/>
</dbReference>
<dbReference type="Pfam" id="PF02872">
    <property type="entry name" value="5_nucleotid_C"/>
    <property type="match status" value="1"/>
</dbReference>
<organism evidence="5 6">
    <name type="scientific">Paenibacillus polysaccharolyticus</name>
    <dbReference type="NCBI Taxonomy" id="582692"/>
    <lineage>
        <taxon>Bacteria</taxon>
        <taxon>Bacillati</taxon>
        <taxon>Bacillota</taxon>
        <taxon>Bacilli</taxon>
        <taxon>Bacillales</taxon>
        <taxon>Paenibacillaceae</taxon>
        <taxon>Paenibacillus</taxon>
    </lineage>
</organism>